<dbReference type="NCBIfam" id="NF042915">
    <property type="entry name" value="MAB_1171c_fam"/>
    <property type="match status" value="1"/>
</dbReference>
<keyword evidence="1" id="KW-0812">Transmembrane</keyword>
<dbReference type="Proteomes" id="UP001500707">
    <property type="component" value="Unassembled WGS sequence"/>
</dbReference>
<feature type="transmembrane region" description="Helical" evidence="1">
    <location>
        <begin position="6"/>
        <end position="24"/>
    </location>
</feature>
<dbReference type="InterPro" id="IPR046675">
    <property type="entry name" value="DUF6545"/>
</dbReference>
<dbReference type="InterPro" id="IPR050039">
    <property type="entry name" value="MAB_1171c-like"/>
</dbReference>
<feature type="transmembrane region" description="Helical" evidence="1">
    <location>
        <begin position="98"/>
        <end position="121"/>
    </location>
</feature>
<dbReference type="EMBL" id="BAABCE010000001">
    <property type="protein sequence ID" value="GAA3525384.1"/>
    <property type="molecule type" value="Genomic_DNA"/>
</dbReference>
<feature type="transmembrane region" description="Helical" evidence="1">
    <location>
        <begin position="141"/>
        <end position="161"/>
    </location>
</feature>
<dbReference type="Pfam" id="PF20182">
    <property type="entry name" value="DUF6545"/>
    <property type="match status" value="1"/>
</dbReference>
<evidence type="ECO:0000313" key="3">
    <source>
        <dbReference type="EMBL" id="GAA3525384.1"/>
    </source>
</evidence>
<protein>
    <recommendedName>
        <fullName evidence="2">DUF6545 domain-containing protein</fullName>
    </recommendedName>
</protein>
<keyword evidence="1" id="KW-0472">Membrane</keyword>
<dbReference type="RefSeq" id="WP_346179979.1">
    <property type="nucleotide sequence ID" value="NZ_BAABCE010000001.1"/>
</dbReference>
<keyword evidence="1" id="KW-1133">Transmembrane helix</keyword>
<evidence type="ECO:0000313" key="4">
    <source>
        <dbReference type="Proteomes" id="UP001500707"/>
    </source>
</evidence>
<comment type="caution">
    <text evidence="3">The sequence shown here is derived from an EMBL/GenBank/DDBJ whole genome shotgun (WGS) entry which is preliminary data.</text>
</comment>
<evidence type="ECO:0000259" key="2">
    <source>
        <dbReference type="Pfam" id="PF20182"/>
    </source>
</evidence>
<evidence type="ECO:0000256" key="1">
    <source>
        <dbReference type="SAM" id="Phobius"/>
    </source>
</evidence>
<feature type="transmembrane region" description="Helical" evidence="1">
    <location>
        <begin position="36"/>
        <end position="57"/>
    </location>
</feature>
<feature type="transmembrane region" description="Helical" evidence="1">
    <location>
        <begin position="69"/>
        <end position="86"/>
    </location>
</feature>
<feature type="transmembrane region" description="Helical" evidence="1">
    <location>
        <begin position="215"/>
        <end position="240"/>
    </location>
</feature>
<accession>A0ABP6UYI5</accession>
<sequence length="389" mass="43880">MSALNLIAIGTLLAGAVWTVPALIRRRFRDPMRLHLCLALLLMGAGNVLAQPFVLNLVDGLTFAGFSKITYNVEILIGLSLMVGFLRESPLRRWAPPWPWEVGACLVCLAGMLAMTVILPTQLRNHVLTSAYLKDWRVRTFYNFGNFYLLFGYTASAYLAVRHARRGRSLRRLSLNIIAVGLTGLALTCIFRFLWVNLPALREPGWTITYIDVFFWGQVAAIAVCVGLGLPFFVSVAQIVRERLEQRSQFRGLEELWRRLVEVHPELVLDHRSRRRDAFLVNSPVVYRRYVECRDGLTRLGPYLRLAAEEMSTPVPQDDPRASACLIAHALRLHGDHETRDGSPPMDAVFVLAPRSRRSVDGHDYEEDLGTLIRLSGELRAMRTSQASA</sequence>
<feature type="transmembrane region" description="Helical" evidence="1">
    <location>
        <begin position="173"/>
        <end position="195"/>
    </location>
</feature>
<proteinExistence type="predicted"/>
<gene>
    <name evidence="3" type="ORF">GCM10022295_04280</name>
</gene>
<reference evidence="4" key="1">
    <citation type="journal article" date="2019" name="Int. J. Syst. Evol. Microbiol.">
        <title>The Global Catalogue of Microorganisms (GCM) 10K type strain sequencing project: providing services to taxonomists for standard genome sequencing and annotation.</title>
        <authorList>
            <consortium name="The Broad Institute Genomics Platform"/>
            <consortium name="The Broad Institute Genome Sequencing Center for Infectious Disease"/>
            <person name="Wu L."/>
            <person name="Ma J."/>
        </authorList>
    </citation>
    <scope>NUCLEOTIDE SEQUENCE [LARGE SCALE GENOMIC DNA]</scope>
    <source>
        <strain evidence="4">JCM 17656</strain>
    </source>
</reference>
<keyword evidence="4" id="KW-1185">Reference proteome</keyword>
<organism evidence="3 4">
    <name type="scientific">Streptomyces osmaniensis</name>
    <dbReference type="NCBI Taxonomy" id="593134"/>
    <lineage>
        <taxon>Bacteria</taxon>
        <taxon>Bacillati</taxon>
        <taxon>Actinomycetota</taxon>
        <taxon>Actinomycetes</taxon>
        <taxon>Kitasatosporales</taxon>
        <taxon>Streptomycetaceae</taxon>
        <taxon>Streptomyces</taxon>
    </lineage>
</organism>
<name>A0ABP6UYI5_9ACTN</name>
<feature type="domain" description="DUF6545" evidence="2">
    <location>
        <begin position="245"/>
        <end position="380"/>
    </location>
</feature>